<proteinExistence type="predicted"/>
<organism evidence="1 2">
    <name type="scientific">Nesterenkonia natronophila</name>
    <dbReference type="NCBI Taxonomy" id="2174932"/>
    <lineage>
        <taxon>Bacteria</taxon>
        <taxon>Bacillati</taxon>
        <taxon>Actinomycetota</taxon>
        <taxon>Actinomycetes</taxon>
        <taxon>Micrococcales</taxon>
        <taxon>Micrococcaceae</taxon>
        <taxon>Nesterenkonia</taxon>
    </lineage>
</organism>
<reference evidence="1 2" key="1">
    <citation type="submission" date="2018-09" db="EMBL/GenBank/DDBJ databases">
        <title>Nesterenkonia natronophila sp. nov., an alkaliphilic actinobacteriume isolated from a soda lake, and emended description of the genus Nesterenkonia.</title>
        <authorList>
            <person name="Menes R.J."/>
            <person name="Iriarte A."/>
        </authorList>
    </citation>
    <scope>NUCLEOTIDE SEQUENCE [LARGE SCALE GENOMIC DNA]</scope>
    <source>
        <strain evidence="1 2">M8</strain>
    </source>
</reference>
<protein>
    <submittedName>
        <fullName evidence="1">Uncharacterized protein</fullName>
    </submittedName>
</protein>
<dbReference type="SUPFAM" id="SSF56059">
    <property type="entry name" value="Glutathione synthetase ATP-binding domain-like"/>
    <property type="match status" value="1"/>
</dbReference>
<gene>
    <name evidence="1" type="ORF">D3250_09375</name>
</gene>
<sequence>MSRQLPTTSLPGQVVFSSGHPGQPLAFTQLSSYGATYGGLGLVKTSRRTWQVLRRSGIPVPQSQAFAPGAQSSAAAYAQRVGFPAVVSSLSGVHRRTAYDVATFKGEFVAVAERVDDQVLVHSTVPGELLRFMVQGEQVLAVTGKGHRGAIEPEDLDPSLLQLAVDAVQAIPGLDTAAVTISTRRFTDTDVRRKALVERVMRSPHLRDYAGGSTRAALRLADKLVQATAQNLGVELPPPTSPVVVRLRFTGVPDPEAFTPPLSAMITDLRNTTPLQGLTTMTDGAELHLKSTAAQIGFIITRAILGFDDAAAYMVQTMPSARIG</sequence>
<accession>A0A3A4EYZ2</accession>
<comment type="caution">
    <text evidence="1">The sequence shown here is derived from an EMBL/GenBank/DDBJ whole genome shotgun (WGS) entry which is preliminary data.</text>
</comment>
<keyword evidence="2" id="KW-1185">Reference proteome</keyword>
<evidence type="ECO:0000313" key="2">
    <source>
        <dbReference type="Proteomes" id="UP000266615"/>
    </source>
</evidence>
<dbReference type="EMBL" id="QYZP01000003">
    <property type="protein sequence ID" value="RJN31073.1"/>
    <property type="molecule type" value="Genomic_DNA"/>
</dbReference>
<evidence type="ECO:0000313" key="1">
    <source>
        <dbReference type="EMBL" id="RJN31073.1"/>
    </source>
</evidence>
<name>A0A3A4EYZ2_9MICC</name>
<dbReference type="AlphaFoldDB" id="A0A3A4EYZ2"/>
<dbReference type="Proteomes" id="UP000266615">
    <property type="component" value="Unassembled WGS sequence"/>
</dbReference>